<feature type="domain" description="CHK kinase-like" evidence="1">
    <location>
        <begin position="110"/>
        <end position="267"/>
    </location>
</feature>
<evidence type="ECO:0000313" key="3">
    <source>
        <dbReference type="Proteomes" id="UP000199527"/>
    </source>
</evidence>
<dbReference type="GO" id="GO:0016740">
    <property type="term" value="F:transferase activity"/>
    <property type="evidence" value="ECO:0007669"/>
    <property type="project" value="UniProtKB-KW"/>
</dbReference>
<dbReference type="SUPFAM" id="SSF56112">
    <property type="entry name" value="Protein kinase-like (PK-like)"/>
    <property type="match status" value="1"/>
</dbReference>
<proteinExistence type="predicted"/>
<dbReference type="PANTHER" id="PTHR11012">
    <property type="entry name" value="PROTEIN KINASE-LIKE DOMAIN-CONTAINING"/>
    <property type="match status" value="1"/>
</dbReference>
<dbReference type="Pfam" id="PF01636">
    <property type="entry name" value="APH"/>
    <property type="match status" value="1"/>
</dbReference>
<reference evidence="3" key="1">
    <citation type="submission" date="2016-10" db="EMBL/GenBank/DDBJ databases">
        <authorList>
            <person name="Varghese N."/>
            <person name="Submissions S."/>
        </authorList>
    </citation>
    <scope>NUCLEOTIDE SEQUENCE [LARGE SCALE GENOMIC DNA]</scope>
    <source>
        <strain evidence="3">DSM 23317</strain>
    </source>
</reference>
<dbReference type="OrthoDB" id="9769860at2"/>
<dbReference type="EMBL" id="FNEM01000006">
    <property type="protein sequence ID" value="SDJ28062.1"/>
    <property type="molecule type" value="Genomic_DNA"/>
</dbReference>
<dbReference type="Proteomes" id="UP000199527">
    <property type="component" value="Unassembled WGS sequence"/>
</dbReference>
<dbReference type="InterPro" id="IPR002575">
    <property type="entry name" value="Aminoglycoside_PTrfase"/>
</dbReference>
<protein>
    <submittedName>
        <fullName evidence="2">Phosphotransferase enzyme family protein</fullName>
    </submittedName>
</protein>
<evidence type="ECO:0000259" key="1">
    <source>
        <dbReference type="SMART" id="SM00587"/>
    </source>
</evidence>
<name>A0A1G8SFM9_9GAMM</name>
<accession>A0A1G8SFM9</accession>
<dbReference type="InterPro" id="IPR015897">
    <property type="entry name" value="CHK_kinase-like"/>
</dbReference>
<sequence length="324" mass="36478">MELSSFVCDLTRAQAVDHTQLLQKLWSDYGGLYRLQLRGAAMASVIAKRIDLLPPTSHPRGWQGQIGHARKQRSYQVELNWYRHYAGLTSSLCRVPAYLGCHQGDDDLIVVMEDLQSTGFEPLEPRLTDAHLLATLRWLAEFHARFMADNGDCLWPSGCYWHLETRQQELAAMDDGPLKQASAALDAALQGCRYQTLVHGDAKTANFLVQPDSGDIAAVDFQYVGKGVGVRDLAYLLGSALDDATLLASGERWLQHYLDTLSNALQQRYHWSPQAAMAVCQQWQQLYPLAWADFERFLQGWSPGHWKLGRYSARQTDLALAQLT</sequence>
<gene>
    <name evidence="2" type="ORF">SAMN04488540_106170</name>
</gene>
<dbReference type="InterPro" id="IPR011009">
    <property type="entry name" value="Kinase-like_dom_sf"/>
</dbReference>
<dbReference type="SMART" id="SM00587">
    <property type="entry name" value="CHK"/>
    <property type="match status" value="1"/>
</dbReference>
<dbReference type="RefSeq" id="WP_090365062.1">
    <property type="nucleotide sequence ID" value="NZ_FNEM01000006.1"/>
</dbReference>
<keyword evidence="2" id="KW-0808">Transferase</keyword>
<dbReference type="Gene3D" id="3.90.1200.10">
    <property type="match status" value="1"/>
</dbReference>
<keyword evidence="3" id="KW-1185">Reference proteome</keyword>
<organism evidence="2 3">
    <name type="scientific">Ferrimonas sediminum</name>
    <dbReference type="NCBI Taxonomy" id="718193"/>
    <lineage>
        <taxon>Bacteria</taxon>
        <taxon>Pseudomonadati</taxon>
        <taxon>Pseudomonadota</taxon>
        <taxon>Gammaproteobacteria</taxon>
        <taxon>Alteromonadales</taxon>
        <taxon>Ferrimonadaceae</taxon>
        <taxon>Ferrimonas</taxon>
    </lineage>
</organism>
<dbReference type="AlphaFoldDB" id="A0A1G8SFM9"/>
<evidence type="ECO:0000313" key="2">
    <source>
        <dbReference type="EMBL" id="SDJ28062.1"/>
    </source>
</evidence>
<dbReference type="PANTHER" id="PTHR11012:SF30">
    <property type="entry name" value="PROTEIN KINASE-LIKE DOMAIN-CONTAINING"/>
    <property type="match status" value="1"/>
</dbReference>